<reference evidence="2" key="1">
    <citation type="submission" date="2021-01" db="EMBL/GenBank/DDBJ databases">
        <authorList>
            <person name="Corre E."/>
            <person name="Pelletier E."/>
            <person name="Niang G."/>
            <person name="Scheremetjew M."/>
            <person name="Finn R."/>
            <person name="Kale V."/>
            <person name="Holt S."/>
            <person name="Cochrane G."/>
            <person name="Meng A."/>
            <person name="Brown T."/>
            <person name="Cohen L."/>
        </authorList>
    </citation>
    <scope>NUCLEOTIDE SEQUENCE</scope>
    <source>
        <strain evidence="2">GSO104</strain>
    </source>
</reference>
<evidence type="ECO:0000313" key="2">
    <source>
        <dbReference type="EMBL" id="CAE4578424.1"/>
    </source>
</evidence>
<evidence type="ECO:0000256" key="1">
    <source>
        <dbReference type="SAM" id="Phobius"/>
    </source>
</evidence>
<accession>A0A7S4QDS2</accession>
<dbReference type="GO" id="GO:0047560">
    <property type="term" value="F:3-dehydrosphinganine reductase activity"/>
    <property type="evidence" value="ECO:0007669"/>
    <property type="project" value="TreeGrafter"/>
</dbReference>
<keyword evidence="1" id="KW-0472">Membrane</keyword>
<dbReference type="GO" id="GO:0030148">
    <property type="term" value="P:sphingolipid biosynthetic process"/>
    <property type="evidence" value="ECO:0007669"/>
    <property type="project" value="TreeGrafter"/>
</dbReference>
<feature type="transmembrane region" description="Helical" evidence="1">
    <location>
        <begin position="291"/>
        <end position="315"/>
    </location>
</feature>
<dbReference type="InterPro" id="IPR002347">
    <property type="entry name" value="SDR_fam"/>
</dbReference>
<gene>
    <name evidence="2" type="ORF">DBRI00130_LOCUS339</name>
</gene>
<keyword evidence="1" id="KW-0812">Transmembrane</keyword>
<organism evidence="2">
    <name type="scientific">Ditylum brightwellii</name>
    <dbReference type="NCBI Taxonomy" id="49249"/>
    <lineage>
        <taxon>Eukaryota</taxon>
        <taxon>Sar</taxon>
        <taxon>Stramenopiles</taxon>
        <taxon>Ochrophyta</taxon>
        <taxon>Bacillariophyta</taxon>
        <taxon>Mediophyceae</taxon>
        <taxon>Lithodesmiophycidae</taxon>
        <taxon>Lithodesmiales</taxon>
        <taxon>Lithodesmiaceae</taxon>
        <taxon>Ditylum</taxon>
    </lineage>
</organism>
<evidence type="ECO:0008006" key="3">
    <source>
        <dbReference type="Google" id="ProtNLM"/>
    </source>
</evidence>
<dbReference type="PANTHER" id="PTHR43550:SF3">
    <property type="entry name" value="3-KETODIHYDROSPHINGOSINE REDUCTASE"/>
    <property type="match status" value="1"/>
</dbReference>
<dbReference type="GO" id="GO:0006666">
    <property type="term" value="P:3-keto-sphinganine metabolic process"/>
    <property type="evidence" value="ECO:0007669"/>
    <property type="project" value="TreeGrafter"/>
</dbReference>
<protein>
    <recommendedName>
        <fullName evidence="3">3-ketodihydrosphingosine reductase</fullName>
    </recommendedName>
</protein>
<dbReference type="SUPFAM" id="SSF51735">
    <property type="entry name" value="NAD(P)-binding Rossmann-fold domains"/>
    <property type="match status" value="1"/>
</dbReference>
<dbReference type="GO" id="GO:0005789">
    <property type="term" value="C:endoplasmic reticulum membrane"/>
    <property type="evidence" value="ECO:0007669"/>
    <property type="project" value="TreeGrafter"/>
</dbReference>
<dbReference type="EMBL" id="HBNS01000425">
    <property type="protein sequence ID" value="CAE4578424.1"/>
    <property type="molecule type" value="Transcribed_RNA"/>
</dbReference>
<dbReference type="Gene3D" id="3.40.50.720">
    <property type="entry name" value="NAD(P)-binding Rossmann-like Domain"/>
    <property type="match status" value="1"/>
</dbReference>
<proteinExistence type="predicted"/>
<dbReference type="PANTHER" id="PTHR43550">
    <property type="entry name" value="3-KETODIHYDROSPHINGOSINE REDUCTASE"/>
    <property type="match status" value="1"/>
</dbReference>
<dbReference type="InterPro" id="IPR036291">
    <property type="entry name" value="NAD(P)-bd_dom_sf"/>
</dbReference>
<dbReference type="AlphaFoldDB" id="A0A7S4QDS2"/>
<name>A0A7S4QDS2_9STRA</name>
<keyword evidence="1" id="KW-1133">Transmembrane helix</keyword>
<sequence length="333" mass="37164">MARSFNSKKHIFITGGSEGLGLEFLKICIAKGEVRRLSLFSRSTDKLEAAKVELKGAYSSYSQTCEEKVPKDLPVEIFPGDASKEDDVNKAICEAKKRDVGVSRIDICVAAAGFSVPKYFEDLSAQEFERTMKVNYFGVVNLARAYLTETEDGKESSFASDSSLGEKHFLAVSSIAANVPFVGYSAYAPTKAAVRAFCDVLRNEFADVPHVHIHICFPPDMDTPGFLEEQKTKPIETKTVWPECFNELFKPQDVAAMMLDGIKRNRYHIHSPDLGGNALVSRAWGHYPRGFWGTIIEFVIASPFVFIHAAMVWMADGAVKKHKHHSKREKKEK</sequence>
<dbReference type="Pfam" id="PF00106">
    <property type="entry name" value="adh_short"/>
    <property type="match status" value="1"/>
</dbReference>